<evidence type="ECO:0000313" key="1">
    <source>
        <dbReference type="EMBL" id="KAK4548258.1"/>
    </source>
</evidence>
<name>A0AAV9JS05_9PEZI</name>
<protein>
    <submittedName>
        <fullName evidence="1">Uncharacterized protein</fullName>
    </submittedName>
</protein>
<reference evidence="1 2" key="1">
    <citation type="submission" date="2021-11" db="EMBL/GenBank/DDBJ databases">
        <title>Black yeast isolated from Biological Soil Crust.</title>
        <authorList>
            <person name="Kurbessoian T."/>
        </authorList>
    </citation>
    <scope>NUCLEOTIDE SEQUENCE [LARGE SCALE GENOMIC DNA]</scope>
    <source>
        <strain evidence="1 2">CCFEE 5522</strain>
    </source>
</reference>
<gene>
    <name evidence="1" type="ORF">LTR36_010128</name>
</gene>
<dbReference type="Proteomes" id="UP001324427">
    <property type="component" value="Unassembled WGS sequence"/>
</dbReference>
<keyword evidence="2" id="KW-1185">Reference proteome</keyword>
<evidence type="ECO:0000313" key="2">
    <source>
        <dbReference type="Proteomes" id="UP001324427"/>
    </source>
</evidence>
<sequence>MCQLCPIKDVAAQARWPKPLEAPVKDIEFVVTTAHDDYEANKAACRSKTTIPESLLDMLRLLAASLNELEADREKWWMAPEKKELRRRLDADCDHKKMTELHKINNATSDRIESMQAKLGTFVKWSLGMNGGVWELVESAKVKAGDGAAK</sequence>
<comment type="caution">
    <text evidence="1">The sequence shown here is derived from an EMBL/GenBank/DDBJ whole genome shotgun (WGS) entry which is preliminary data.</text>
</comment>
<dbReference type="AlphaFoldDB" id="A0AAV9JS05"/>
<dbReference type="EMBL" id="JAVFHQ010000008">
    <property type="protein sequence ID" value="KAK4548258.1"/>
    <property type="molecule type" value="Genomic_DNA"/>
</dbReference>
<organism evidence="1 2">
    <name type="scientific">Oleoguttula mirabilis</name>
    <dbReference type="NCBI Taxonomy" id="1507867"/>
    <lineage>
        <taxon>Eukaryota</taxon>
        <taxon>Fungi</taxon>
        <taxon>Dikarya</taxon>
        <taxon>Ascomycota</taxon>
        <taxon>Pezizomycotina</taxon>
        <taxon>Dothideomycetes</taxon>
        <taxon>Dothideomycetidae</taxon>
        <taxon>Mycosphaerellales</taxon>
        <taxon>Teratosphaeriaceae</taxon>
        <taxon>Oleoguttula</taxon>
    </lineage>
</organism>
<proteinExistence type="predicted"/>
<accession>A0AAV9JS05</accession>